<accession>A0A0M3QHM3</accession>
<dbReference type="RefSeq" id="WP_159039473.1">
    <property type="nucleotide sequence ID" value="NZ_CP011340.1"/>
</dbReference>
<feature type="compositionally biased region" description="Pro residues" evidence="1">
    <location>
        <begin position="26"/>
        <end position="36"/>
    </location>
</feature>
<dbReference type="EMBL" id="CP011340">
    <property type="protein sequence ID" value="ALC19999.1"/>
    <property type="molecule type" value="Genomic_DNA"/>
</dbReference>
<dbReference type="PROSITE" id="PS51257">
    <property type="entry name" value="PROKAR_LIPOPROTEIN"/>
    <property type="match status" value="1"/>
</dbReference>
<keyword evidence="2" id="KW-0732">Signal</keyword>
<evidence type="ECO:0000256" key="2">
    <source>
        <dbReference type="SAM" id="SignalP"/>
    </source>
</evidence>
<dbReference type="PATRIC" id="fig|38300.4.peg.1798"/>
<feature type="signal peptide" evidence="2">
    <location>
        <begin position="1"/>
        <end position="22"/>
    </location>
</feature>
<dbReference type="AlphaFoldDB" id="A0A0M3QHM3"/>
<reference evidence="3 4" key="1">
    <citation type="submission" date="2015-08" db="EMBL/GenBank/DDBJ databases">
        <title>Genome sequence of the pristinamycin over-producing bacterium Streptomyces pristinaespiralis HCCB10218.</title>
        <authorList>
            <person name="Tian J."/>
            <person name="Yang J."/>
            <person name="Li L."/>
            <person name="Ruan L."/>
            <person name="Wei W."/>
            <person name="Zheng G."/>
            <person name="Wei Z."/>
            <person name="Yang S."/>
            <person name="Ge M."/>
            <person name="Jiang W."/>
            <person name="Lu Y."/>
        </authorList>
    </citation>
    <scope>NUCLEOTIDE SEQUENCE [LARGE SCALE GENOMIC DNA]</scope>
    <source>
        <strain evidence="3 4">HCCB 10218</strain>
    </source>
</reference>
<organism evidence="3">
    <name type="scientific">Streptomyces pristinaespiralis</name>
    <dbReference type="NCBI Taxonomy" id="38300"/>
    <lineage>
        <taxon>Bacteria</taxon>
        <taxon>Bacillati</taxon>
        <taxon>Actinomycetota</taxon>
        <taxon>Actinomycetes</taxon>
        <taxon>Kitasatosporales</taxon>
        <taxon>Streptomycetaceae</taxon>
        <taxon>Streptomyces</taxon>
    </lineage>
</organism>
<sequence length="171" mass="17776">MRTPRIPALAALVLLGVTGCVAVPTAPRPATAPSPAPAGDRSPSPVATPDRVVQPSAREALASTGPQDRAEDRAAERGGAKAQGQGGKPAVEPGGQARKRRPGTGPARAVPARPERRAAPPERRTQRPASRPRPPRPRTSYDMRGLCEASDGVTNSDVTALCRDSYGSGRR</sequence>
<evidence type="ECO:0000313" key="4">
    <source>
        <dbReference type="Proteomes" id="UP000060513"/>
    </source>
</evidence>
<evidence type="ECO:0000313" key="3">
    <source>
        <dbReference type="EMBL" id="ALC19999.1"/>
    </source>
</evidence>
<proteinExistence type="predicted"/>
<feature type="chain" id="PRO_5043365945" evidence="2">
    <location>
        <begin position="23"/>
        <end position="171"/>
    </location>
</feature>
<dbReference type="GeneID" id="97237253"/>
<dbReference type="KEGG" id="spri:SPRI_1693"/>
<dbReference type="Proteomes" id="UP000060513">
    <property type="component" value="Chromosome"/>
</dbReference>
<dbReference type="STRING" id="38300.SPRI_1693"/>
<name>A0A0M3QHM3_STRPR</name>
<protein>
    <submittedName>
        <fullName evidence="3">Uncharacterized protein</fullName>
    </submittedName>
</protein>
<gene>
    <name evidence="3" type="ORF">SPRI_1693</name>
</gene>
<feature type="compositionally biased region" description="Basic and acidic residues" evidence="1">
    <location>
        <begin position="113"/>
        <end position="125"/>
    </location>
</feature>
<feature type="compositionally biased region" description="Basic and acidic residues" evidence="1">
    <location>
        <begin position="68"/>
        <end position="79"/>
    </location>
</feature>
<evidence type="ECO:0000256" key="1">
    <source>
        <dbReference type="SAM" id="MobiDB-lite"/>
    </source>
</evidence>
<feature type="region of interest" description="Disordered" evidence="1">
    <location>
        <begin position="23"/>
        <end position="157"/>
    </location>
</feature>